<evidence type="ECO:0000313" key="5">
    <source>
        <dbReference type="Proteomes" id="UP000228886"/>
    </source>
</evidence>
<evidence type="ECO:0000259" key="1">
    <source>
        <dbReference type="Pfam" id="PF07944"/>
    </source>
</evidence>
<dbReference type="GO" id="GO:0005975">
    <property type="term" value="P:carbohydrate metabolic process"/>
    <property type="evidence" value="ECO:0007669"/>
    <property type="project" value="InterPro"/>
</dbReference>
<accession>A0A2M7E7K8</accession>
<evidence type="ECO:0000259" key="2">
    <source>
        <dbReference type="Pfam" id="PF20736"/>
    </source>
</evidence>
<dbReference type="InterPro" id="IPR049046">
    <property type="entry name" value="Beta-AFase-like_GH127_middle"/>
</dbReference>
<dbReference type="GO" id="GO:0016787">
    <property type="term" value="F:hydrolase activity"/>
    <property type="evidence" value="ECO:0007669"/>
    <property type="project" value="UniProtKB-KW"/>
</dbReference>
<dbReference type="InterPro" id="IPR008928">
    <property type="entry name" value="6-hairpin_glycosidase_sf"/>
</dbReference>
<dbReference type="Pfam" id="PF07944">
    <property type="entry name" value="Beta-AFase-like_GH127_cat"/>
    <property type="match status" value="1"/>
</dbReference>
<dbReference type="PANTHER" id="PTHR43465">
    <property type="entry name" value="DUF1680 DOMAIN PROTEIN (AFU_ORTHOLOGUE AFUA_1G08910)"/>
    <property type="match status" value="1"/>
</dbReference>
<dbReference type="InterPro" id="IPR049174">
    <property type="entry name" value="Beta-AFase-like"/>
</dbReference>
<dbReference type="EMBL" id="PETL01000293">
    <property type="protein sequence ID" value="PIV63685.1"/>
    <property type="molecule type" value="Genomic_DNA"/>
</dbReference>
<dbReference type="InterPro" id="IPR049049">
    <property type="entry name" value="Beta-AFase-like_GH127_C"/>
</dbReference>
<gene>
    <name evidence="4" type="ORF">COS11_06165</name>
</gene>
<name>A0A2M7E7K8_9BACT</name>
<dbReference type="Pfam" id="PF20737">
    <property type="entry name" value="Glyco_hydro127C"/>
    <property type="match status" value="1"/>
</dbReference>
<keyword evidence="4" id="KW-0378">Hydrolase</keyword>
<evidence type="ECO:0000259" key="3">
    <source>
        <dbReference type="Pfam" id="PF20737"/>
    </source>
</evidence>
<dbReference type="InterPro" id="IPR012878">
    <property type="entry name" value="Beta-AFase-like_GH127_cat"/>
</dbReference>
<dbReference type="AlphaFoldDB" id="A0A2M7E7K8"/>
<evidence type="ECO:0000313" key="4">
    <source>
        <dbReference type="EMBL" id="PIV63685.1"/>
    </source>
</evidence>
<protein>
    <submittedName>
        <fullName evidence="4">Glycoside hydrolase family 127 protein</fullName>
    </submittedName>
</protein>
<sequence>MQRRWRKPVNRKEVIDWQEAGVVSTGKSPFCKLRSVPIRAVKIKSGFWQPRIEINKSQSLMDMFDLLQERGAIDNFRIAAGKKKGKHGGFLGSDSDLYKWIEAVAFALQSENIPKLSKILEKTVDEVIEAQQNDGYLVTDFIFGKRVKERLQDLGRNHEFYCAGHLIQAAVAHYRATGSSRLLDVARHFADYLVATFGPGRRQGHSGHPELEMAMVELYRTTGDTRYLDFAGYLLAGLNFAFLKYLSGHAVRVAYMCSGVADYYAETGDKKMLETLKRLWEDMTSSKIYITGGIGSRYEGETFGEPFELPNMRAYTETCAAIGNIFWNWRMLQLNGKTCFADLMETILYNGFLSGVSLDGLKYFYRNPLASSGIMVHQPYYEPDGMKYSYKEPPSGSTAARQRWHGCYCCPPNAARMLASLPGYFYSISDEGVWIHLYDNSQLDWHLDNGKKISLIQQTHYPWEGTVDITVLPEEEMEFSLFLRIPNWCRQASIYLNGIRVSQIPSPGSYLKLKRRWEKGDTVHLEMEMPVVLFECDPQVRENLSSVAIQRGPLVYCLESIDNPDVSIPDLQLLINSQNPGQNFTLEFRSDFLGGVSILRGKGVLFSTHWKRPLYQPMKKQSVSTKEVQVTAIPYYAWANRGASQMEVWLPWHASTKTL</sequence>
<feature type="domain" description="Non-reducing end beta-L-arabinofuranosidase-like GH127 C-terminal" evidence="3">
    <location>
        <begin position="533"/>
        <end position="651"/>
    </location>
</feature>
<organism evidence="4 5">
    <name type="scientific">bacterium (Candidatus Ratteibacteria) CG01_land_8_20_14_3_00_40_19</name>
    <dbReference type="NCBI Taxonomy" id="2014290"/>
    <lineage>
        <taxon>Bacteria</taxon>
        <taxon>Candidatus Ratteibacteria</taxon>
    </lineage>
</organism>
<feature type="domain" description="Non-reducing end beta-L-arabinofuranosidase-like GH127 middle" evidence="2">
    <location>
        <begin position="433"/>
        <end position="529"/>
    </location>
</feature>
<proteinExistence type="predicted"/>
<dbReference type="PANTHER" id="PTHR43465:SF1">
    <property type="entry name" value="NON-REDUCING END BETA-L-ARABINOFURANOSIDASE"/>
    <property type="match status" value="1"/>
</dbReference>
<dbReference type="Proteomes" id="UP000228886">
    <property type="component" value="Unassembled WGS sequence"/>
</dbReference>
<feature type="domain" description="Non-reducing end beta-L-arabinofuranosidase-like GH127 catalytic" evidence="1">
    <location>
        <begin position="40"/>
        <end position="422"/>
    </location>
</feature>
<dbReference type="SUPFAM" id="SSF48208">
    <property type="entry name" value="Six-hairpin glycosidases"/>
    <property type="match status" value="1"/>
</dbReference>
<comment type="caution">
    <text evidence="4">The sequence shown here is derived from an EMBL/GenBank/DDBJ whole genome shotgun (WGS) entry which is preliminary data.</text>
</comment>
<dbReference type="Pfam" id="PF20736">
    <property type="entry name" value="Glyco_hydro127M"/>
    <property type="match status" value="1"/>
</dbReference>
<reference evidence="5" key="1">
    <citation type="submission" date="2017-09" db="EMBL/GenBank/DDBJ databases">
        <title>Depth-based differentiation of microbial function through sediment-hosted aquifers and enrichment of novel symbionts in the deep terrestrial subsurface.</title>
        <authorList>
            <person name="Probst A.J."/>
            <person name="Ladd B."/>
            <person name="Jarett J.K."/>
            <person name="Geller-Mcgrath D.E."/>
            <person name="Sieber C.M.K."/>
            <person name="Emerson J.B."/>
            <person name="Anantharaman K."/>
            <person name="Thomas B.C."/>
            <person name="Malmstrom R."/>
            <person name="Stieglmeier M."/>
            <person name="Klingl A."/>
            <person name="Woyke T."/>
            <person name="Ryan C.M."/>
            <person name="Banfield J.F."/>
        </authorList>
    </citation>
    <scope>NUCLEOTIDE SEQUENCE [LARGE SCALE GENOMIC DNA]</scope>
</reference>